<protein>
    <submittedName>
        <fullName evidence="2">Uncharacterized protein</fullName>
    </submittedName>
</protein>
<proteinExistence type="predicted"/>
<accession>A0A482IMA6</accession>
<reference evidence="2 3" key="1">
    <citation type="submission" date="2019-03" db="EMBL/GenBank/DDBJ databases">
        <title>Comparative insights into the high quality Complete genome sequence of highly metal resistant Cupriavidus metallidurans strain BS1 isolated from a gold-copper mine.</title>
        <authorList>
            <person name="Mazhar H.S."/>
            <person name="Rensing C."/>
        </authorList>
    </citation>
    <scope>NUCLEOTIDE SEQUENCE [LARGE SCALE GENOMIC DNA]</scope>
    <source>
        <strain evidence="2 3">BS1</strain>
    </source>
</reference>
<sequence>MALVATMPRIARVVDARRRTGRVPGTPFSHFKVHMNGVIELFGWFVFNVALPLGAPLALLPLARVPSFFRAHCRGIVWHAIKGGQLLWAVIPMSASACHLLATALEVPGVPNALRQYIWFVMAIHVVVIVAASVLVLFATMDAHQRDVLAHSQAQRIPRSWIWLTCMSGGVHFVGYVALIRPHLPS</sequence>
<feature type="transmembrane region" description="Helical" evidence="1">
    <location>
        <begin position="117"/>
        <end position="140"/>
    </location>
</feature>
<gene>
    <name evidence="2" type="ORF">DDF84_008990</name>
</gene>
<keyword evidence="1" id="KW-1133">Transmembrane helix</keyword>
<dbReference type="OrthoDB" id="9094516at2"/>
<dbReference type="Proteomes" id="UP000253772">
    <property type="component" value="Chromosome c1"/>
</dbReference>
<evidence type="ECO:0000313" key="3">
    <source>
        <dbReference type="Proteomes" id="UP000253772"/>
    </source>
</evidence>
<keyword evidence="1" id="KW-0812">Transmembrane</keyword>
<organism evidence="2 3">
    <name type="scientific">Cupriavidus metallidurans</name>
    <dbReference type="NCBI Taxonomy" id="119219"/>
    <lineage>
        <taxon>Bacteria</taxon>
        <taxon>Pseudomonadati</taxon>
        <taxon>Pseudomonadota</taxon>
        <taxon>Betaproteobacteria</taxon>
        <taxon>Burkholderiales</taxon>
        <taxon>Burkholderiaceae</taxon>
        <taxon>Cupriavidus</taxon>
    </lineage>
</organism>
<dbReference type="EMBL" id="CP037900">
    <property type="protein sequence ID" value="QBP09888.1"/>
    <property type="molecule type" value="Genomic_DNA"/>
</dbReference>
<feature type="transmembrane region" description="Helical" evidence="1">
    <location>
        <begin position="86"/>
        <end position="105"/>
    </location>
</feature>
<keyword evidence="1" id="KW-0472">Membrane</keyword>
<evidence type="ECO:0000313" key="2">
    <source>
        <dbReference type="EMBL" id="QBP09888.1"/>
    </source>
</evidence>
<evidence type="ECO:0000256" key="1">
    <source>
        <dbReference type="SAM" id="Phobius"/>
    </source>
</evidence>
<name>A0A482IMA6_9BURK</name>
<dbReference type="AlphaFoldDB" id="A0A482IMA6"/>
<feature type="transmembrane region" description="Helical" evidence="1">
    <location>
        <begin position="41"/>
        <end position="65"/>
    </location>
</feature>
<feature type="transmembrane region" description="Helical" evidence="1">
    <location>
        <begin position="161"/>
        <end position="180"/>
    </location>
</feature>